<accession>A0A8T0PFU5</accession>
<feature type="transmembrane region" description="Helical" evidence="1">
    <location>
        <begin position="141"/>
        <end position="169"/>
    </location>
</feature>
<keyword evidence="1" id="KW-0812">Transmembrane</keyword>
<protein>
    <submittedName>
        <fullName evidence="2">Uncharacterized protein</fullName>
    </submittedName>
</protein>
<reference evidence="2" key="1">
    <citation type="submission" date="2020-05" db="EMBL/GenBank/DDBJ databases">
        <title>WGS assembly of Panicum virgatum.</title>
        <authorList>
            <person name="Lovell J.T."/>
            <person name="Jenkins J."/>
            <person name="Shu S."/>
            <person name="Juenger T.E."/>
            <person name="Schmutz J."/>
        </authorList>
    </citation>
    <scope>NUCLEOTIDE SEQUENCE</scope>
    <source>
        <strain evidence="2">AP13</strain>
    </source>
</reference>
<keyword evidence="1" id="KW-1133">Transmembrane helix</keyword>
<keyword evidence="3" id="KW-1185">Reference proteome</keyword>
<keyword evidence="1" id="KW-0472">Membrane</keyword>
<evidence type="ECO:0000313" key="2">
    <source>
        <dbReference type="EMBL" id="KAG2560991.1"/>
    </source>
</evidence>
<organism evidence="2 3">
    <name type="scientific">Panicum virgatum</name>
    <name type="common">Blackwell switchgrass</name>
    <dbReference type="NCBI Taxonomy" id="38727"/>
    <lineage>
        <taxon>Eukaryota</taxon>
        <taxon>Viridiplantae</taxon>
        <taxon>Streptophyta</taxon>
        <taxon>Embryophyta</taxon>
        <taxon>Tracheophyta</taxon>
        <taxon>Spermatophyta</taxon>
        <taxon>Magnoliopsida</taxon>
        <taxon>Liliopsida</taxon>
        <taxon>Poales</taxon>
        <taxon>Poaceae</taxon>
        <taxon>PACMAD clade</taxon>
        <taxon>Panicoideae</taxon>
        <taxon>Panicodae</taxon>
        <taxon>Paniceae</taxon>
        <taxon>Panicinae</taxon>
        <taxon>Panicum</taxon>
        <taxon>Panicum sect. Hiantes</taxon>
    </lineage>
</organism>
<dbReference type="AlphaFoldDB" id="A0A8T0PFU5"/>
<gene>
    <name evidence="2" type="ORF">PVAP13_8KG119100</name>
</gene>
<name>A0A8T0PFU5_PANVG</name>
<dbReference type="Proteomes" id="UP000823388">
    <property type="component" value="Chromosome 8K"/>
</dbReference>
<proteinExistence type="predicted"/>
<evidence type="ECO:0000313" key="3">
    <source>
        <dbReference type="Proteomes" id="UP000823388"/>
    </source>
</evidence>
<sequence>MSQASSSTACTRHSSTPRVPLQDAPLAIVAVALPPTDVQLPAPIDDVSGLPLIWCPDCKDVRMFAATTTNFEHNVPGTCSRFWFEEEYVVFLSDNGYLPSTFSTIGAASTTNIPELVDRIDNLELNLNKVKEMVGKSRDGLGSWICLLCGYLNVTFLVLAILLVVTVVLK</sequence>
<comment type="caution">
    <text evidence="2">The sequence shown here is derived from an EMBL/GenBank/DDBJ whole genome shotgun (WGS) entry which is preliminary data.</text>
</comment>
<dbReference type="EMBL" id="CM029051">
    <property type="protein sequence ID" value="KAG2560991.1"/>
    <property type="molecule type" value="Genomic_DNA"/>
</dbReference>
<evidence type="ECO:0000256" key="1">
    <source>
        <dbReference type="SAM" id="Phobius"/>
    </source>
</evidence>